<protein>
    <recommendedName>
        <fullName evidence="4">Tesmin/TSO1-like CXC domain-containing protein</fullName>
    </recommendedName>
</protein>
<organism evidence="2 3">
    <name type="scientific">Friedmanniomyces endolithicus</name>
    <dbReference type="NCBI Taxonomy" id="329885"/>
    <lineage>
        <taxon>Eukaryota</taxon>
        <taxon>Fungi</taxon>
        <taxon>Dikarya</taxon>
        <taxon>Ascomycota</taxon>
        <taxon>Pezizomycotina</taxon>
        <taxon>Dothideomycetes</taxon>
        <taxon>Dothideomycetidae</taxon>
        <taxon>Mycosphaerellales</taxon>
        <taxon>Teratosphaeriaceae</taxon>
        <taxon>Friedmanniomyces</taxon>
    </lineage>
</organism>
<dbReference type="Proteomes" id="UP001168146">
    <property type="component" value="Unassembled WGS sequence"/>
</dbReference>
<sequence>MSGTKRKADNYPWVDEDDARPDSKRMRPEERVVTECGCVRLGRGCNAKCKCRGDCNNHITRLVKELGNRNLVALPCFNQQIARKGYTIEKLRSILMETAEGDTTSPPQGEAFSNSVLDDYLETWANAWEEMSAEDKPDHVRKLIKYALFEECEGDDETSGWRAWYWSFCRKGWDEPECTWHCKTCKECMDWRGRHCGRCKKCTYEITIPCEGCGGVSDIYHSERADGHVRDLGRGEPGDCYGNGGGGAGREDGEHDGSDSEGGGEENREIEQRREGEGERWSDREHRVRKTAMEAWCMDQARTL</sequence>
<name>A0AAN6JJL1_9PEZI</name>
<reference evidence="2" key="1">
    <citation type="submission" date="2021-12" db="EMBL/GenBank/DDBJ databases">
        <title>Black yeast isolated from Biological Soil Crust.</title>
        <authorList>
            <person name="Kurbessoian T."/>
        </authorList>
    </citation>
    <scope>NUCLEOTIDE SEQUENCE</scope>
    <source>
        <strain evidence="2">CCFEE 5208</strain>
    </source>
</reference>
<comment type="caution">
    <text evidence="2">The sequence shown here is derived from an EMBL/GenBank/DDBJ whole genome shotgun (WGS) entry which is preliminary data.</text>
</comment>
<dbReference type="AlphaFoldDB" id="A0AAN6JJL1"/>
<evidence type="ECO:0008006" key="4">
    <source>
        <dbReference type="Google" id="ProtNLM"/>
    </source>
</evidence>
<evidence type="ECO:0000313" key="3">
    <source>
        <dbReference type="Proteomes" id="UP001168146"/>
    </source>
</evidence>
<feature type="region of interest" description="Disordered" evidence="1">
    <location>
        <begin position="228"/>
        <end position="287"/>
    </location>
</feature>
<gene>
    <name evidence="2" type="ORF">LTR82_002511</name>
</gene>
<accession>A0AAN6JJL1</accession>
<feature type="compositionally biased region" description="Basic and acidic residues" evidence="1">
    <location>
        <begin position="249"/>
        <end position="258"/>
    </location>
</feature>
<feature type="region of interest" description="Disordered" evidence="1">
    <location>
        <begin position="1"/>
        <end position="26"/>
    </location>
</feature>
<evidence type="ECO:0000313" key="2">
    <source>
        <dbReference type="EMBL" id="KAK0326669.1"/>
    </source>
</evidence>
<dbReference type="EMBL" id="JASUXU010000004">
    <property type="protein sequence ID" value="KAK0326669.1"/>
    <property type="molecule type" value="Genomic_DNA"/>
</dbReference>
<feature type="compositionally biased region" description="Basic and acidic residues" evidence="1">
    <location>
        <begin position="265"/>
        <end position="286"/>
    </location>
</feature>
<evidence type="ECO:0000256" key="1">
    <source>
        <dbReference type="SAM" id="MobiDB-lite"/>
    </source>
</evidence>
<feature type="compositionally biased region" description="Basic and acidic residues" evidence="1">
    <location>
        <begin position="228"/>
        <end position="237"/>
    </location>
</feature>
<proteinExistence type="predicted"/>